<evidence type="ECO:0000313" key="2">
    <source>
        <dbReference type="Proteomes" id="UP000018780"/>
    </source>
</evidence>
<reference evidence="1 2" key="1">
    <citation type="submission" date="2013-09" db="EMBL/GenBank/DDBJ databases">
        <authorList>
            <consortium name="DOE Joint Genome Institute"/>
            <person name="Klenk H.-P."/>
            <person name="Huntemann M."/>
            <person name="Han J."/>
            <person name="Chen A."/>
            <person name="Kyrpides N."/>
            <person name="Mavromatis K."/>
            <person name="Markowitz V."/>
            <person name="Palaniappan K."/>
            <person name="Ivanova N."/>
            <person name="Schaumberg A."/>
            <person name="Pati A."/>
            <person name="Liolios K."/>
            <person name="Nordberg H.P."/>
            <person name="Cantor M.N."/>
            <person name="Hua S.X."/>
            <person name="Woyke T."/>
        </authorList>
    </citation>
    <scope>NUCLEOTIDE SEQUENCE [LARGE SCALE GENOMIC DNA]</scope>
    <source>
        <strain evidence="1 2">DSM 14336</strain>
    </source>
</reference>
<organism evidence="1 2">
    <name type="scientific">Leisingera methylohalidivorans DSM 14336</name>
    <dbReference type="NCBI Taxonomy" id="999552"/>
    <lineage>
        <taxon>Bacteria</taxon>
        <taxon>Pseudomonadati</taxon>
        <taxon>Pseudomonadota</taxon>
        <taxon>Alphaproteobacteria</taxon>
        <taxon>Rhodobacterales</taxon>
        <taxon>Roseobacteraceae</taxon>
        <taxon>Leisingera</taxon>
    </lineage>
</organism>
<evidence type="ECO:0000313" key="1">
    <source>
        <dbReference type="EMBL" id="AHD02976.1"/>
    </source>
</evidence>
<dbReference type="KEGG" id="lmd:METH_07535"/>
<protein>
    <submittedName>
        <fullName evidence="1">Uncharacterized protein</fullName>
    </submittedName>
</protein>
<keyword evidence="2" id="KW-1185">Reference proteome</keyword>
<dbReference type="AlphaFoldDB" id="V9VW46"/>
<dbReference type="EMBL" id="CP006773">
    <property type="protein sequence ID" value="AHD02976.1"/>
    <property type="molecule type" value="Genomic_DNA"/>
</dbReference>
<gene>
    <name evidence="1" type="ORF">METH_07535</name>
</gene>
<name>V9VW46_9RHOB</name>
<dbReference type="STRING" id="999552.METH_07535"/>
<sequence>MPPATPADPRCNVLGSNSRILLRAEKAVRAEGVVRTMLSVEFLQ</sequence>
<dbReference type="Proteomes" id="UP000018780">
    <property type="component" value="Chromosome"/>
</dbReference>
<dbReference type="HOGENOM" id="CLU_3218098_0_0_5"/>
<accession>V9VW46</accession>
<proteinExistence type="predicted"/>